<dbReference type="Pfam" id="PF09512">
    <property type="entry name" value="ThiW"/>
    <property type="match status" value="1"/>
</dbReference>
<reference evidence="2 3" key="1">
    <citation type="submission" date="2017-06" db="EMBL/GenBank/DDBJ databases">
        <title>Draft Genome Sequence of Natranaerobius trueperi halophilic, alkalithermophilic bacteria from soda lakes.</title>
        <authorList>
            <person name="Zhao B."/>
        </authorList>
    </citation>
    <scope>NUCLEOTIDE SEQUENCE [LARGE SCALE GENOMIC DNA]</scope>
    <source>
        <strain evidence="2 3">DSM 18760</strain>
    </source>
</reference>
<proteinExistence type="predicted"/>
<accession>A0A226BWI7</accession>
<feature type="transmembrane region" description="Helical" evidence="1">
    <location>
        <begin position="94"/>
        <end position="119"/>
    </location>
</feature>
<keyword evidence="1" id="KW-1133">Transmembrane helix</keyword>
<name>A0A226BWI7_9FIRM</name>
<keyword evidence="1" id="KW-0812">Transmembrane</keyword>
<keyword evidence="3" id="KW-1185">Reference proteome</keyword>
<feature type="transmembrane region" description="Helical" evidence="1">
    <location>
        <begin position="34"/>
        <end position="57"/>
    </location>
</feature>
<dbReference type="AlphaFoldDB" id="A0A226BWI7"/>
<keyword evidence="1" id="KW-0472">Membrane</keyword>
<gene>
    <name evidence="2" type="primary">thiW</name>
    <name evidence="2" type="ORF">CDO51_12820</name>
</gene>
<evidence type="ECO:0000256" key="1">
    <source>
        <dbReference type="SAM" id="Phobius"/>
    </source>
</evidence>
<dbReference type="NCBIfam" id="TIGR02359">
    <property type="entry name" value="thiW"/>
    <property type="match status" value="1"/>
</dbReference>
<dbReference type="OrthoDB" id="5516776at2"/>
<dbReference type="Gene3D" id="1.10.1760.20">
    <property type="match status" value="1"/>
</dbReference>
<dbReference type="PIRSF" id="PIRSF024534">
    <property type="entry name" value="ThiW"/>
    <property type="match status" value="1"/>
</dbReference>
<comment type="caution">
    <text evidence="2">The sequence shown here is derived from an EMBL/GenBank/DDBJ whole genome shotgun (WGS) entry which is preliminary data.</text>
</comment>
<feature type="transmembrane region" description="Helical" evidence="1">
    <location>
        <begin position="69"/>
        <end position="88"/>
    </location>
</feature>
<dbReference type="EMBL" id="NIQC01000053">
    <property type="protein sequence ID" value="OWZ82664.1"/>
    <property type="molecule type" value="Genomic_DNA"/>
</dbReference>
<evidence type="ECO:0000313" key="2">
    <source>
        <dbReference type="EMBL" id="OWZ82664.1"/>
    </source>
</evidence>
<organism evidence="2 3">
    <name type="scientific">Natranaerobius trueperi</name>
    <dbReference type="NCBI Taxonomy" id="759412"/>
    <lineage>
        <taxon>Bacteria</taxon>
        <taxon>Bacillati</taxon>
        <taxon>Bacillota</taxon>
        <taxon>Clostridia</taxon>
        <taxon>Natranaerobiales</taxon>
        <taxon>Natranaerobiaceae</taxon>
        <taxon>Natranaerobius</taxon>
    </lineage>
</organism>
<feature type="transmembrane region" description="Helical" evidence="1">
    <location>
        <begin position="7"/>
        <end position="28"/>
    </location>
</feature>
<protein>
    <submittedName>
        <fullName evidence="2">Energy coupling factor transporter S component ThiW</fullName>
    </submittedName>
</protein>
<sequence>MQHTINVMAGIFLGPGPAVLTAFLVGLLRNILGIGTLLAFPGGMAGALLAGIGFKIARQRPYGAFIGEVFGTSIIGALLSVLIARFVLGHEAVIYFYVPPFAVSAIVGAFIGIGLSVVLERVPGRQIYFHD</sequence>
<dbReference type="Proteomes" id="UP000214588">
    <property type="component" value="Unassembled WGS sequence"/>
</dbReference>
<dbReference type="RefSeq" id="WP_089024618.1">
    <property type="nucleotide sequence ID" value="NZ_NIQC01000053.1"/>
</dbReference>
<dbReference type="InterPro" id="IPR012652">
    <property type="entry name" value="ThiW"/>
</dbReference>
<evidence type="ECO:0000313" key="3">
    <source>
        <dbReference type="Proteomes" id="UP000214588"/>
    </source>
</evidence>